<dbReference type="InterPro" id="IPR002104">
    <property type="entry name" value="Integrase_catalytic"/>
</dbReference>
<evidence type="ECO:0000256" key="3">
    <source>
        <dbReference type="ARBA" id="ARBA00023125"/>
    </source>
</evidence>
<dbReference type="InterPro" id="IPR050090">
    <property type="entry name" value="Tyrosine_recombinase_XerCD"/>
</dbReference>
<keyword evidence="7" id="KW-1185">Reference proteome</keyword>
<dbReference type="Pfam" id="PF00589">
    <property type="entry name" value="Phage_integrase"/>
    <property type="match status" value="1"/>
</dbReference>
<feature type="domain" description="Tyr recombinase" evidence="5">
    <location>
        <begin position="260"/>
        <end position="442"/>
    </location>
</feature>
<dbReference type="InterPro" id="IPR013762">
    <property type="entry name" value="Integrase-like_cat_sf"/>
</dbReference>
<dbReference type="InterPro" id="IPR011010">
    <property type="entry name" value="DNA_brk_join_enz"/>
</dbReference>
<dbReference type="PANTHER" id="PTHR30349">
    <property type="entry name" value="PHAGE INTEGRASE-RELATED"/>
    <property type="match status" value="1"/>
</dbReference>
<evidence type="ECO:0000256" key="4">
    <source>
        <dbReference type="ARBA" id="ARBA00023172"/>
    </source>
</evidence>
<dbReference type="RefSeq" id="WP_161044848.1">
    <property type="nucleotide sequence ID" value="NZ_WWCS01000005.1"/>
</dbReference>
<evidence type="ECO:0000256" key="2">
    <source>
        <dbReference type="ARBA" id="ARBA00022908"/>
    </source>
</evidence>
<evidence type="ECO:0000256" key="1">
    <source>
        <dbReference type="ARBA" id="ARBA00008857"/>
    </source>
</evidence>
<comment type="similarity">
    <text evidence="1">Belongs to the 'phage' integrase family.</text>
</comment>
<reference evidence="6 7" key="1">
    <citation type="submission" date="2019-12" db="EMBL/GenBank/DDBJ databases">
        <title>Novel species isolated from a subtropical stream in China.</title>
        <authorList>
            <person name="Lu H."/>
        </authorList>
    </citation>
    <scope>NUCLEOTIDE SEQUENCE [LARGE SCALE GENOMIC DNA]</scope>
    <source>
        <strain evidence="6 7">FT109W</strain>
    </source>
</reference>
<dbReference type="InterPro" id="IPR046668">
    <property type="entry name" value="DUF6538"/>
</dbReference>
<keyword evidence="2" id="KW-0229">DNA integration</keyword>
<dbReference type="Gene3D" id="1.10.150.130">
    <property type="match status" value="1"/>
</dbReference>
<accession>A0ABW9WHB3</accession>
<organism evidence="6 7">
    <name type="scientific">Duganella margarita</name>
    <dbReference type="NCBI Taxonomy" id="2692170"/>
    <lineage>
        <taxon>Bacteria</taxon>
        <taxon>Pseudomonadati</taxon>
        <taxon>Pseudomonadota</taxon>
        <taxon>Betaproteobacteria</taxon>
        <taxon>Burkholderiales</taxon>
        <taxon>Oxalobacteraceae</taxon>
        <taxon>Telluria group</taxon>
        <taxon>Duganella</taxon>
    </lineage>
</organism>
<dbReference type="SUPFAM" id="SSF56349">
    <property type="entry name" value="DNA breaking-rejoining enzymes"/>
    <property type="match status" value="1"/>
</dbReference>
<dbReference type="Proteomes" id="UP000466332">
    <property type="component" value="Unassembled WGS sequence"/>
</dbReference>
<dbReference type="Pfam" id="PF20172">
    <property type="entry name" value="DUF6538"/>
    <property type="match status" value="1"/>
</dbReference>
<keyword evidence="3" id="KW-0238">DNA-binding</keyword>
<dbReference type="PANTHER" id="PTHR30349:SF41">
    <property type="entry name" value="INTEGRASE_RECOMBINASE PROTEIN MJ0367-RELATED"/>
    <property type="match status" value="1"/>
</dbReference>
<name>A0ABW9WHB3_9BURK</name>
<proteinExistence type="inferred from homology"/>
<evidence type="ECO:0000313" key="6">
    <source>
        <dbReference type="EMBL" id="MYN39782.1"/>
    </source>
</evidence>
<dbReference type="EMBL" id="WWCS01000005">
    <property type="protein sequence ID" value="MYN39782.1"/>
    <property type="molecule type" value="Genomic_DNA"/>
</dbReference>
<dbReference type="Gene3D" id="1.10.443.10">
    <property type="entry name" value="Intergrase catalytic core"/>
    <property type="match status" value="1"/>
</dbReference>
<gene>
    <name evidence="6" type="ORF">GTP55_10395</name>
</gene>
<evidence type="ECO:0000259" key="5">
    <source>
        <dbReference type="PROSITE" id="PS51898"/>
    </source>
</evidence>
<dbReference type="PROSITE" id="PS51898">
    <property type="entry name" value="TYR_RECOMBINASE"/>
    <property type="match status" value="1"/>
</dbReference>
<sequence length="447" mass="49868">MKTTIGVLQVTLPNSYSRGGVIYYQRAVPKDLQDRYPTKLIKLNLETGNLVQAAKLIEKLNQKHEAEWAAMRANPDSSPVALKVHAQTLLRDFGLQPAPADNDPMAVSLFHDYLDSKREAYANGDEELYRENPAGEYLKPVEIKAAQLLAGTTKEALSDALEVYLEAHPKRDDIKFSTYARRAFQTLIEAIGDKPVSDLVREDAKRYVGVNVEAGLSTSTIRRRLNTINSVIESFFRERDLLQKNPFAAMAIPGEGRDAKKRKPYTAAELSTLYKACQIQDDPLRWLVALLIDTGARLAEITGLALDDIKIDAETPYVVIQAHPWRSLKNTGSSRSVPLVGASLWAAKRILETAEKGQRFAFPHYTTEEYSNANNASAAIGKWIKGVPLDHTAHELRHSLADRLREVQCPEDIRKAIGGWAAKEVSERYGYGYGLQVKAEWLAKIAL</sequence>
<protein>
    <submittedName>
        <fullName evidence="6">Tyrosine-type recombinase/integrase</fullName>
    </submittedName>
</protein>
<comment type="caution">
    <text evidence="6">The sequence shown here is derived from an EMBL/GenBank/DDBJ whole genome shotgun (WGS) entry which is preliminary data.</text>
</comment>
<keyword evidence="4" id="KW-0233">DNA recombination</keyword>
<dbReference type="InterPro" id="IPR010998">
    <property type="entry name" value="Integrase_recombinase_N"/>
</dbReference>
<evidence type="ECO:0000313" key="7">
    <source>
        <dbReference type="Proteomes" id="UP000466332"/>
    </source>
</evidence>